<feature type="active site" description="Amidino-cysteine intermediate" evidence="2">
    <location>
        <position position="356"/>
    </location>
</feature>
<dbReference type="NCBIfam" id="NF010070">
    <property type="entry name" value="PRK13551.1"/>
    <property type="match status" value="1"/>
</dbReference>
<dbReference type="Gene3D" id="3.75.10.10">
    <property type="entry name" value="L-arginine/glycine Amidinotransferase, Chain A"/>
    <property type="match status" value="1"/>
</dbReference>
<evidence type="ECO:0000313" key="3">
    <source>
        <dbReference type="EMBL" id="KPL84952.1"/>
    </source>
</evidence>
<protein>
    <recommendedName>
        <fullName evidence="2">Putative agmatine deiminase</fullName>
        <ecNumber evidence="2">3.5.3.12</ecNumber>
    </recommendedName>
    <alternativeName>
        <fullName evidence="2">Agmatine iminohydrolase</fullName>
    </alternativeName>
</protein>
<dbReference type="InterPro" id="IPR007466">
    <property type="entry name" value="Peptidyl-Arg-deiminase_porph"/>
</dbReference>
<keyword evidence="4" id="KW-1185">Reference proteome</keyword>
<gene>
    <name evidence="2" type="primary">aguA</name>
    <name evidence="3" type="ORF">ADN01_06045</name>
</gene>
<evidence type="ECO:0000313" key="4">
    <source>
        <dbReference type="Proteomes" id="UP000050501"/>
    </source>
</evidence>
<dbReference type="OrthoDB" id="9808013at2"/>
<keyword evidence="1 2" id="KW-0378">Hydrolase</keyword>
<dbReference type="AlphaFoldDB" id="A0A0P6Y7T8"/>
<dbReference type="NCBIfam" id="TIGR03380">
    <property type="entry name" value="agmatine_aguA"/>
    <property type="match status" value="1"/>
</dbReference>
<dbReference type="EC" id="3.5.3.12" evidence="2"/>
<dbReference type="EMBL" id="LGCM01000027">
    <property type="protein sequence ID" value="KPL84952.1"/>
    <property type="molecule type" value="Genomic_DNA"/>
</dbReference>
<organism evidence="3 4">
    <name type="scientific">Levilinea saccharolytica</name>
    <dbReference type="NCBI Taxonomy" id="229921"/>
    <lineage>
        <taxon>Bacteria</taxon>
        <taxon>Bacillati</taxon>
        <taxon>Chloroflexota</taxon>
        <taxon>Anaerolineae</taxon>
        <taxon>Anaerolineales</taxon>
        <taxon>Anaerolineaceae</taxon>
        <taxon>Levilinea</taxon>
    </lineage>
</organism>
<comment type="catalytic activity">
    <reaction evidence="2">
        <text>agmatine + H2O = N-carbamoylputrescine + NH4(+)</text>
        <dbReference type="Rhea" id="RHEA:18037"/>
        <dbReference type="ChEBI" id="CHEBI:15377"/>
        <dbReference type="ChEBI" id="CHEBI:28938"/>
        <dbReference type="ChEBI" id="CHEBI:58145"/>
        <dbReference type="ChEBI" id="CHEBI:58318"/>
        <dbReference type="EC" id="3.5.3.12"/>
    </reaction>
</comment>
<comment type="similarity">
    <text evidence="2">Belongs to the agmatine deiminase family.</text>
</comment>
<dbReference type="GO" id="GO:0009446">
    <property type="term" value="P:putrescine biosynthetic process"/>
    <property type="evidence" value="ECO:0007669"/>
    <property type="project" value="InterPro"/>
</dbReference>
<dbReference type="PANTHER" id="PTHR31377:SF0">
    <property type="entry name" value="AGMATINE DEIMINASE-RELATED"/>
    <property type="match status" value="1"/>
</dbReference>
<reference evidence="3 4" key="1">
    <citation type="submission" date="2015-07" db="EMBL/GenBank/DDBJ databases">
        <title>Genome sequence of Levilinea saccharolytica DSM 16555.</title>
        <authorList>
            <person name="Hemp J."/>
            <person name="Ward L.M."/>
            <person name="Pace L.A."/>
            <person name="Fischer W.W."/>
        </authorList>
    </citation>
    <scope>NUCLEOTIDE SEQUENCE [LARGE SCALE GENOMIC DNA]</scope>
    <source>
        <strain evidence="3 4">KIBI-1</strain>
    </source>
</reference>
<dbReference type="InterPro" id="IPR017754">
    <property type="entry name" value="Agmatine_deiminase"/>
</dbReference>
<dbReference type="GO" id="GO:0047632">
    <property type="term" value="F:agmatine deiminase activity"/>
    <property type="evidence" value="ECO:0007669"/>
    <property type="project" value="UniProtKB-UniRule"/>
</dbReference>
<dbReference type="Proteomes" id="UP000050501">
    <property type="component" value="Unassembled WGS sequence"/>
</dbReference>
<evidence type="ECO:0000256" key="1">
    <source>
        <dbReference type="ARBA" id="ARBA00022801"/>
    </source>
</evidence>
<comment type="caution">
    <text evidence="3">The sequence shown here is derived from an EMBL/GenBank/DDBJ whole genome shotgun (WGS) entry which is preliminary data.</text>
</comment>
<dbReference type="Pfam" id="PF04371">
    <property type="entry name" value="PAD_porph"/>
    <property type="match status" value="1"/>
</dbReference>
<dbReference type="HAMAP" id="MF_01841">
    <property type="entry name" value="Agmatine_deimin"/>
    <property type="match status" value="1"/>
</dbReference>
<proteinExistence type="inferred from homology"/>
<dbReference type="SUPFAM" id="SSF55909">
    <property type="entry name" value="Pentein"/>
    <property type="match status" value="1"/>
</dbReference>
<dbReference type="GO" id="GO:0004668">
    <property type="term" value="F:protein-arginine deiminase activity"/>
    <property type="evidence" value="ECO:0007669"/>
    <property type="project" value="InterPro"/>
</dbReference>
<name>A0A0P6Y7T8_9CHLR</name>
<dbReference type="PANTHER" id="PTHR31377">
    <property type="entry name" value="AGMATINE DEIMINASE-RELATED"/>
    <property type="match status" value="1"/>
</dbReference>
<sequence length="364" mass="40654">MSATLSSTPRQDGFRMPGEFEPHAGTWMLWPERPDNWRLGAKPAQKTFAQVAAAIAQFEPLTIGVSNAQYLNARSLLPPTVRVVELSYDDSWMRDCGPTFVKNDQGLVRVVDWEFNAWGGLTGGLYFPWDNDNKVARKVAELERVDRYKAPLVLEGGSIHVDGQGTLLTTEECLLNPNRNPELSKGEIESYLQDYLNIQKIIWLGQGIFNDETNGHVDNIACFVRPGVIALAWTDDKQDPQYEISADAYERLRRTTDARGRALEVHKIHVPNPIFITEEESQGVDSAEGTLPRNPGDRLAGSYVNYYCCNGAVIVPTFNDPHDALALQELQVLYPDRTIVPIPAREILLGGGNIHCITQQQPQP</sequence>
<accession>A0A0P6Y7T8</accession>
<dbReference type="STRING" id="229921.ADN01_06045"/>
<dbReference type="RefSeq" id="WP_062418410.1">
    <property type="nucleotide sequence ID" value="NZ_DF967974.1"/>
</dbReference>
<dbReference type="PATRIC" id="fig|229921.5.peg.2097"/>
<evidence type="ECO:0000256" key="2">
    <source>
        <dbReference type="HAMAP-Rule" id="MF_01841"/>
    </source>
</evidence>